<dbReference type="EMBL" id="CAXAMM010003401">
    <property type="protein sequence ID" value="CAK8999771.1"/>
    <property type="molecule type" value="Genomic_DNA"/>
</dbReference>
<dbReference type="PANTHER" id="PTHR35982:SF1">
    <property type="entry name" value="SPIROCYCLASE, AVEC FAMILY"/>
    <property type="match status" value="1"/>
</dbReference>
<name>A0ABP0ICZ4_9DINO</name>
<reference evidence="2 3" key="1">
    <citation type="submission" date="2024-02" db="EMBL/GenBank/DDBJ databases">
        <authorList>
            <person name="Chen Y."/>
            <person name="Shah S."/>
            <person name="Dougan E. K."/>
            <person name="Thang M."/>
            <person name="Chan C."/>
        </authorList>
    </citation>
    <scope>NUCLEOTIDE SEQUENCE [LARGE SCALE GENOMIC DNA]</scope>
</reference>
<dbReference type="Proteomes" id="UP001642464">
    <property type="component" value="Unassembled WGS sequence"/>
</dbReference>
<evidence type="ECO:0000259" key="1">
    <source>
        <dbReference type="Pfam" id="PF25085"/>
    </source>
</evidence>
<dbReference type="Pfam" id="PF25085">
    <property type="entry name" value="DUF7802"/>
    <property type="match status" value="1"/>
</dbReference>
<protein>
    <recommendedName>
        <fullName evidence="1">DUF7802 domain-containing protein</fullName>
    </recommendedName>
</protein>
<dbReference type="InterPro" id="IPR056704">
    <property type="entry name" value="DUF7802"/>
</dbReference>
<evidence type="ECO:0000313" key="3">
    <source>
        <dbReference type="Proteomes" id="UP001642464"/>
    </source>
</evidence>
<keyword evidence="3" id="KW-1185">Reference proteome</keyword>
<organism evidence="2 3">
    <name type="scientific">Durusdinium trenchii</name>
    <dbReference type="NCBI Taxonomy" id="1381693"/>
    <lineage>
        <taxon>Eukaryota</taxon>
        <taxon>Sar</taxon>
        <taxon>Alveolata</taxon>
        <taxon>Dinophyceae</taxon>
        <taxon>Suessiales</taxon>
        <taxon>Symbiodiniaceae</taxon>
        <taxon>Durusdinium</taxon>
    </lineage>
</organism>
<evidence type="ECO:0000313" key="2">
    <source>
        <dbReference type="EMBL" id="CAK8999771.1"/>
    </source>
</evidence>
<comment type="caution">
    <text evidence="2">The sequence shown here is derived from an EMBL/GenBank/DDBJ whole genome shotgun (WGS) entry which is preliminary data.</text>
</comment>
<proteinExistence type="predicted"/>
<gene>
    <name evidence="2" type="ORF">SCF082_LOCUS6201</name>
</gene>
<sequence length="674" mass="75653">MGRDKHRPSRHGTLDERDTTGAVAVDTNQVLEHCRTANTKHLFGGAGELPPTAAQVYEPSYVKLLTLRDEKAGVDWIGLNKVTNAEKGVVGPVKLAPGEYKLEVRLPKELNKNIAHDMGGLLVGGIQSIGLNIAQEEDKAREAYKRGMPTSFIDLQVEVQAKKYALVSQRGTLDLGLHESFARTFTVKPVDGETTFKLSMVSHSVLKRLKVQGALYMRNFAPEKEQHRRKQTAGKGKQILHSALTGEDAASPRHRLDADVNTRSFLTHFYQTEAPDRLAKIEQVLTHFENREDDLVATLETKYGVKFDRRGDWTPRLMQANLQAAEDSVSRMGQLMSTLGNDEWAKMPWRFWTSPMQQAKVLPTFVLCEWMYRALAIASFWHAKKTKSLPLWFSAWMCGSFNDIFFMAMPFCDNFWQAQACVMLTPRLPLYIVEMYAVVIYVSTTAARKFGLGYVPEAALCGVLAHLFYHVYDINGPRFLWWTWHDGDPSISVRNANAPIGSSVWILTYCALHALLYRWVNDPAASLVDIFAPFVAEVPQAGYRKVGERILELLSRIDAAHARLVAASALPKILVCGALCTPMFMSAMGVAQIASLDRIGIPGIRTYRLILLSYLVTLYRESLKKGATFPNVPQANRKTQDNGPHFHWLPPNVLKQRRASHRHHVLEAMGASPN</sequence>
<dbReference type="PANTHER" id="PTHR35982">
    <property type="entry name" value="AGAP005361-PA"/>
    <property type="match status" value="1"/>
</dbReference>
<feature type="domain" description="DUF7802" evidence="1">
    <location>
        <begin position="359"/>
        <end position="508"/>
    </location>
</feature>
<accession>A0ABP0ICZ4</accession>